<evidence type="ECO:0000313" key="3">
    <source>
        <dbReference type="EMBL" id="KAJ4971074.1"/>
    </source>
</evidence>
<organism evidence="3 4">
    <name type="scientific">Protea cynaroides</name>
    <dbReference type="NCBI Taxonomy" id="273540"/>
    <lineage>
        <taxon>Eukaryota</taxon>
        <taxon>Viridiplantae</taxon>
        <taxon>Streptophyta</taxon>
        <taxon>Embryophyta</taxon>
        <taxon>Tracheophyta</taxon>
        <taxon>Spermatophyta</taxon>
        <taxon>Magnoliopsida</taxon>
        <taxon>Proteales</taxon>
        <taxon>Proteaceae</taxon>
        <taxon>Protea</taxon>
    </lineage>
</organism>
<name>A0A9Q0KIE5_9MAGN</name>
<gene>
    <name evidence="3" type="ORF">NE237_004173</name>
</gene>
<proteinExistence type="predicted"/>
<reference evidence="3" key="1">
    <citation type="journal article" date="2023" name="Plant J.">
        <title>The genome of the king protea, Protea cynaroides.</title>
        <authorList>
            <person name="Chang J."/>
            <person name="Duong T.A."/>
            <person name="Schoeman C."/>
            <person name="Ma X."/>
            <person name="Roodt D."/>
            <person name="Barker N."/>
            <person name="Li Z."/>
            <person name="Van de Peer Y."/>
            <person name="Mizrachi E."/>
        </authorList>
    </citation>
    <scope>NUCLEOTIDE SEQUENCE</scope>
    <source>
        <tissue evidence="3">Young leaves</tissue>
    </source>
</reference>
<feature type="chain" id="PRO_5040223177" description="SCP domain-containing protein" evidence="1">
    <location>
        <begin position="25"/>
        <end position="123"/>
    </location>
</feature>
<accession>A0A9Q0KIE5</accession>
<dbReference type="SUPFAM" id="SSF55797">
    <property type="entry name" value="PR-1-like"/>
    <property type="match status" value="2"/>
</dbReference>
<dbReference type="Gene3D" id="3.40.33.10">
    <property type="entry name" value="CAP"/>
    <property type="match status" value="1"/>
</dbReference>
<dbReference type="OrthoDB" id="690563at2759"/>
<keyword evidence="4" id="KW-1185">Reference proteome</keyword>
<dbReference type="InterPro" id="IPR001283">
    <property type="entry name" value="CRISP-related"/>
</dbReference>
<feature type="domain" description="SCP" evidence="2">
    <location>
        <begin position="24"/>
        <end position="123"/>
    </location>
</feature>
<feature type="signal peptide" evidence="1">
    <location>
        <begin position="1"/>
        <end position="24"/>
    </location>
</feature>
<dbReference type="SMART" id="SM00198">
    <property type="entry name" value="SCP"/>
    <property type="match status" value="1"/>
</dbReference>
<comment type="caution">
    <text evidence="3">The sequence shown here is derived from an EMBL/GenBank/DDBJ whole genome shotgun (WGS) entry which is preliminary data.</text>
</comment>
<keyword evidence="1" id="KW-0732">Signal</keyword>
<evidence type="ECO:0000259" key="2">
    <source>
        <dbReference type="SMART" id="SM00198"/>
    </source>
</evidence>
<dbReference type="PANTHER" id="PTHR10334">
    <property type="entry name" value="CYSTEINE-RICH SECRETORY PROTEIN-RELATED"/>
    <property type="match status" value="1"/>
</dbReference>
<dbReference type="InterPro" id="IPR014044">
    <property type="entry name" value="CAP_dom"/>
</dbReference>
<evidence type="ECO:0000313" key="4">
    <source>
        <dbReference type="Proteomes" id="UP001141806"/>
    </source>
</evidence>
<sequence>MGSYKLHLVLLCLIALAFFHFSQTQKEEYLAVHNAVRSEVGVGSITWNGTVAAYARDYTNQRAGDCNLVHSSRTYVENLAWSSVHVSSLSQNSSEAYLAAHNAVRFKVGVGSMIWDNTVAIYA</sequence>
<dbReference type="Proteomes" id="UP001141806">
    <property type="component" value="Unassembled WGS sequence"/>
</dbReference>
<evidence type="ECO:0000256" key="1">
    <source>
        <dbReference type="SAM" id="SignalP"/>
    </source>
</evidence>
<dbReference type="InterPro" id="IPR035940">
    <property type="entry name" value="CAP_sf"/>
</dbReference>
<dbReference type="AlphaFoldDB" id="A0A9Q0KIE5"/>
<protein>
    <recommendedName>
        <fullName evidence="2">SCP domain-containing protein</fullName>
    </recommendedName>
</protein>
<dbReference type="EMBL" id="JAMYWD010000005">
    <property type="protein sequence ID" value="KAJ4971074.1"/>
    <property type="molecule type" value="Genomic_DNA"/>
</dbReference>